<dbReference type="InterPro" id="IPR018060">
    <property type="entry name" value="HTH_AraC"/>
</dbReference>
<evidence type="ECO:0000313" key="10">
    <source>
        <dbReference type="EMBL" id="ODM02980.1"/>
    </source>
</evidence>
<evidence type="ECO:0000256" key="7">
    <source>
        <dbReference type="SAM" id="MobiDB-lite"/>
    </source>
</evidence>
<protein>
    <recommendedName>
        <fullName evidence="1">Stage 0 sporulation protein A homolog</fullName>
    </recommendedName>
</protein>
<feature type="modified residue" description="4-aspartylphosphate" evidence="6">
    <location>
        <position position="55"/>
    </location>
</feature>
<dbReference type="InterPro" id="IPR009057">
    <property type="entry name" value="Homeodomain-like_sf"/>
</dbReference>
<dbReference type="RefSeq" id="WP_069153575.1">
    <property type="nucleotide sequence ID" value="NZ_JAQCZP010000027.1"/>
</dbReference>
<dbReference type="Gene3D" id="1.10.10.60">
    <property type="entry name" value="Homeodomain-like"/>
    <property type="match status" value="2"/>
</dbReference>
<keyword evidence="2" id="KW-0805">Transcription regulation</keyword>
<dbReference type="Pfam" id="PF00072">
    <property type="entry name" value="Response_reg"/>
    <property type="match status" value="1"/>
</dbReference>
<dbReference type="GO" id="GO:0003700">
    <property type="term" value="F:DNA-binding transcription factor activity"/>
    <property type="evidence" value="ECO:0007669"/>
    <property type="project" value="InterPro"/>
</dbReference>
<dbReference type="EMBL" id="MCGH01000003">
    <property type="protein sequence ID" value="ODM02980.1"/>
    <property type="molecule type" value="Genomic_DNA"/>
</dbReference>
<dbReference type="Proteomes" id="UP000094271">
    <property type="component" value="Unassembled WGS sequence"/>
</dbReference>
<evidence type="ECO:0000256" key="6">
    <source>
        <dbReference type="PROSITE-ProRule" id="PRU00169"/>
    </source>
</evidence>
<comment type="function">
    <text evidence="5">May play the central regulatory role in sporulation. It may be an element of the effector pathway responsible for the activation of sporulation genes in response to nutritional stress. Spo0A may act in concert with spo0H (a sigma factor) to control the expression of some genes that are critical to the sporulation process.</text>
</comment>
<dbReference type="Gene3D" id="3.40.50.2300">
    <property type="match status" value="1"/>
</dbReference>
<dbReference type="PANTHER" id="PTHR43280:SF2">
    <property type="entry name" value="HTH-TYPE TRANSCRIPTIONAL REGULATOR EXSA"/>
    <property type="match status" value="1"/>
</dbReference>
<evidence type="ECO:0000313" key="13">
    <source>
        <dbReference type="Proteomes" id="UP000094067"/>
    </source>
</evidence>
<dbReference type="SUPFAM" id="SSF52172">
    <property type="entry name" value="CheY-like"/>
    <property type="match status" value="1"/>
</dbReference>
<reference evidence="10 13" key="1">
    <citation type="submission" date="2016-07" db="EMBL/GenBank/DDBJ databases">
        <title>Characterization of isolates of Eisenbergiella tayi derived from blood cultures, using whole genome sequencing.</title>
        <authorList>
            <person name="Burdz T."/>
            <person name="Wiebe D."/>
            <person name="Huynh C."/>
            <person name="Bernard K."/>
        </authorList>
    </citation>
    <scope>NUCLEOTIDE SEQUENCE [LARGE SCALE GENOMIC DNA]</scope>
    <source>
        <strain evidence="10 13">NML 110608</strain>
    </source>
</reference>
<proteinExistence type="predicted"/>
<keyword evidence="6" id="KW-0597">Phosphoprotein</keyword>
<keyword evidence="15" id="KW-1185">Reference proteome</keyword>
<dbReference type="SUPFAM" id="SSF46689">
    <property type="entry name" value="Homeodomain-like"/>
    <property type="match status" value="2"/>
</dbReference>
<dbReference type="CDD" id="cd17536">
    <property type="entry name" value="REC_YesN-like"/>
    <property type="match status" value="1"/>
</dbReference>
<evidence type="ECO:0000313" key="14">
    <source>
        <dbReference type="Proteomes" id="UP000094271"/>
    </source>
</evidence>
<evidence type="ECO:0000313" key="11">
    <source>
        <dbReference type="EMBL" id="ODR44449.1"/>
    </source>
</evidence>
<keyword evidence="3" id="KW-0238">DNA-binding</keyword>
<dbReference type="PROSITE" id="PS50110">
    <property type="entry name" value="RESPONSE_REGULATORY"/>
    <property type="match status" value="1"/>
</dbReference>
<dbReference type="PANTHER" id="PTHR43280">
    <property type="entry name" value="ARAC-FAMILY TRANSCRIPTIONAL REGULATOR"/>
    <property type="match status" value="1"/>
</dbReference>
<dbReference type="OrthoDB" id="9794370at2"/>
<dbReference type="InterPro" id="IPR011006">
    <property type="entry name" value="CheY-like_superfamily"/>
</dbReference>
<gene>
    <name evidence="11" type="ORF">BEI59_28630</name>
    <name evidence="10" type="ORF">BEI61_03774</name>
    <name evidence="12" type="ORF">BEI63_19350</name>
</gene>
<comment type="caution">
    <text evidence="11">The sequence shown here is derived from an EMBL/GenBank/DDBJ whole genome shotgun (WGS) entry which is preliminary data.</text>
</comment>
<dbReference type="SMART" id="SM00448">
    <property type="entry name" value="REC"/>
    <property type="match status" value="1"/>
</dbReference>
<dbReference type="GO" id="GO:0000160">
    <property type="term" value="P:phosphorelay signal transduction system"/>
    <property type="evidence" value="ECO:0007669"/>
    <property type="project" value="InterPro"/>
</dbReference>
<name>A0A1E3U9I3_9FIRM</name>
<evidence type="ECO:0000256" key="1">
    <source>
        <dbReference type="ARBA" id="ARBA00018672"/>
    </source>
</evidence>
<dbReference type="Proteomes" id="UP000094067">
    <property type="component" value="Unassembled WGS sequence"/>
</dbReference>
<dbReference type="SMART" id="SM00342">
    <property type="entry name" value="HTH_ARAC"/>
    <property type="match status" value="1"/>
</dbReference>
<feature type="region of interest" description="Disordered" evidence="7">
    <location>
        <begin position="489"/>
        <end position="511"/>
    </location>
</feature>
<dbReference type="GO" id="GO:0043565">
    <property type="term" value="F:sequence-specific DNA binding"/>
    <property type="evidence" value="ECO:0007669"/>
    <property type="project" value="InterPro"/>
</dbReference>
<evidence type="ECO:0000256" key="4">
    <source>
        <dbReference type="ARBA" id="ARBA00023163"/>
    </source>
</evidence>
<dbReference type="EMBL" id="MEHD01000028">
    <property type="protein sequence ID" value="ODR52837.1"/>
    <property type="molecule type" value="Genomic_DNA"/>
</dbReference>
<evidence type="ECO:0000256" key="3">
    <source>
        <dbReference type="ARBA" id="ARBA00023125"/>
    </source>
</evidence>
<dbReference type="Pfam" id="PF12833">
    <property type="entry name" value="HTH_18"/>
    <property type="match status" value="1"/>
</dbReference>
<dbReference type="InterPro" id="IPR001789">
    <property type="entry name" value="Sig_transdc_resp-reg_receiver"/>
</dbReference>
<evidence type="ECO:0000313" key="12">
    <source>
        <dbReference type="EMBL" id="ODR52837.1"/>
    </source>
</evidence>
<dbReference type="Proteomes" id="UP000094869">
    <property type="component" value="Unassembled WGS sequence"/>
</dbReference>
<dbReference type="PROSITE" id="PS01124">
    <property type="entry name" value="HTH_ARAC_FAMILY_2"/>
    <property type="match status" value="1"/>
</dbReference>
<evidence type="ECO:0000256" key="2">
    <source>
        <dbReference type="ARBA" id="ARBA00023015"/>
    </source>
</evidence>
<keyword evidence="4" id="KW-0804">Transcription</keyword>
<dbReference type="AlphaFoldDB" id="A0A1E3U9I3"/>
<reference evidence="11 14" key="3">
    <citation type="submission" date="2016-08" db="EMBL/GenBank/DDBJ databases">
        <authorList>
            <person name="Seilhamer J.J."/>
        </authorList>
    </citation>
    <scope>NUCLEOTIDE SEQUENCE [LARGE SCALE GENOMIC DNA]</scope>
    <source>
        <strain evidence="11 14">NML150140-1</strain>
    </source>
</reference>
<evidence type="ECO:0000259" key="9">
    <source>
        <dbReference type="PROSITE" id="PS50110"/>
    </source>
</evidence>
<organism evidence="11 14">
    <name type="scientific">Eisenbergiella tayi</name>
    <dbReference type="NCBI Taxonomy" id="1432052"/>
    <lineage>
        <taxon>Bacteria</taxon>
        <taxon>Bacillati</taxon>
        <taxon>Bacillota</taxon>
        <taxon>Clostridia</taxon>
        <taxon>Lachnospirales</taxon>
        <taxon>Lachnospiraceae</taxon>
        <taxon>Eisenbergiella</taxon>
    </lineage>
</organism>
<evidence type="ECO:0000256" key="5">
    <source>
        <dbReference type="ARBA" id="ARBA00024867"/>
    </source>
</evidence>
<accession>A0A1E3U9I3</accession>
<evidence type="ECO:0000313" key="15">
    <source>
        <dbReference type="Proteomes" id="UP000094869"/>
    </source>
</evidence>
<feature type="domain" description="HTH araC/xylS-type" evidence="8">
    <location>
        <begin position="394"/>
        <end position="492"/>
    </location>
</feature>
<feature type="domain" description="Response regulatory" evidence="9">
    <location>
        <begin position="3"/>
        <end position="120"/>
    </location>
</feature>
<reference evidence="12 15" key="2">
    <citation type="submission" date="2016-08" db="EMBL/GenBank/DDBJ databases">
        <title>Characterization of Isolates of Eisenbergiella tayi Derived from Blood Cultures, Using Whole Genome Sequencing.</title>
        <authorList>
            <person name="Bernier A.-M."/>
            <person name="Burdz T."/>
            <person name="Wiebe D."/>
            <person name="Bernard K."/>
        </authorList>
    </citation>
    <scope>NUCLEOTIDE SEQUENCE [LARGE SCALE GENOMIC DNA]</scope>
    <source>
        <strain evidence="12 15">NML120146</strain>
    </source>
</reference>
<dbReference type="EMBL" id="MEHA01000030">
    <property type="protein sequence ID" value="ODR44449.1"/>
    <property type="molecule type" value="Genomic_DNA"/>
</dbReference>
<evidence type="ECO:0000259" key="8">
    <source>
        <dbReference type="PROSITE" id="PS01124"/>
    </source>
</evidence>
<sequence>MNKVLLIDDEILSIEYLKSLSAWEKFGCKITGYALTVTKALELFKREKPEIVFVDIRMPKMDGLELSRKLLDIFSDTNIVIMTAYQEFEYVKEAIQIGISYFLVKHEINEDKLAEVLKKIGENISSKAHYEKVMWNDWLRTIWEDEKTENKGLTTNKWINPSATYIFVMLNLRSYAVFLGKEEKVYLKEDDFHDISSAKVVIKAFARLEKYTYGIILEYKRPSALSLFHKDMLDFSGELERRSRISVKKQAVCYFSDFLCRDSDFLDVCRRLKKVSPCFLWERKTFLMAADCRELKELIPDDLYGKKCGLLERGKDITGWLDRGKNQNWYIGAENIKFYRSLAEELNAGDFLEKIDNEMPVASIEQFLKVCQLFLEKEEGKNLAADKTGDDKAEKAVRYIMCHYAEDLSSTIIAEKLHISDGYLRYLFKRRYSCTVKEYILNYRIDMAKKLLDDNNCKIYEAAKQCGFISSQHFCRVFHQLTGISPGEYKSNKNRNQITAMNGKRTEGTAK</sequence>